<dbReference type="EMBL" id="JBHRSJ010000001">
    <property type="protein sequence ID" value="MFC2970926.1"/>
    <property type="molecule type" value="Genomic_DNA"/>
</dbReference>
<evidence type="ECO:0000256" key="1">
    <source>
        <dbReference type="SAM" id="MobiDB-lite"/>
    </source>
</evidence>
<organism evidence="2 3">
    <name type="scientific">Azotobacter bryophylli</name>
    <dbReference type="NCBI Taxonomy" id="1986537"/>
    <lineage>
        <taxon>Bacteria</taxon>
        <taxon>Pseudomonadati</taxon>
        <taxon>Pseudomonadota</taxon>
        <taxon>Gammaproteobacteria</taxon>
        <taxon>Pseudomonadales</taxon>
        <taxon>Pseudomonadaceae</taxon>
        <taxon>Azotobacter</taxon>
    </lineage>
</organism>
<reference evidence="3" key="1">
    <citation type="journal article" date="2019" name="Int. J. Syst. Evol. Microbiol.">
        <title>The Global Catalogue of Microorganisms (GCM) 10K type strain sequencing project: providing services to taxonomists for standard genome sequencing and annotation.</title>
        <authorList>
            <consortium name="The Broad Institute Genomics Platform"/>
            <consortium name="The Broad Institute Genome Sequencing Center for Infectious Disease"/>
            <person name="Wu L."/>
            <person name="Ma J."/>
        </authorList>
    </citation>
    <scope>NUCLEOTIDE SEQUENCE [LARGE SCALE GENOMIC DNA]</scope>
    <source>
        <strain evidence="3">KCTC 62195</strain>
    </source>
</reference>
<protein>
    <submittedName>
        <fullName evidence="2">Uncharacterized protein</fullName>
    </submittedName>
</protein>
<dbReference type="Proteomes" id="UP001595457">
    <property type="component" value="Unassembled WGS sequence"/>
</dbReference>
<evidence type="ECO:0000313" key="3">
    <source>
        <dbReference type="Proteomes" id="UP001595457"/>
    </source>
</evidence>
<keyword evidence="3" id="KW-1185">Reference proteome</keyword>
<gene>
    <name evidence="2" type="ORF">ACFOJE_01680</name>
</gene>
<proteinExistence type="predicted"/>
<accession>A0ABV7APR3</accession>
<evidence type="ECO:0000313" key="2">
    <source>
        <dbReference type="EMBL" id="MFC2970926.1"/>
    </source>
</evidence>
<sequence length="53" mass="6116">MPEVAWRTPIPELLIAMDAKIEWSLAFHPFGGGKKKEPERQTPQEMRKALRAK</sequence>
<comment type="caution">
    <text evidence="2">The sequence shown here is derived from an EMBL/GenBank/DDBJ whole genome shotgun (WGS) entry which is preliminary data.</text>
</comment>
<dbReference type="RefSeq" id="WP_377812492.1">
    <property type="nucleotide sequence ID" value="NZ_JBHRSJ010000001.1"/>
</dbReference>
<name>A0ABV7APR3_9GAMM</name>
<feature type="compositionally biased region" description="Basic and acidic residues" evidence="1">
    <location>
        <begin position="34"/>
        <end position="53"/>
    </location>
</feature>
<feature type="region of interest" description="Disordered" evidence="1">
    <location>
        <begin position="29"/>
        <end position="53"/>
    </location>
</feature>